<evidence type="ECO:0000256" key="3">
    <source>
        <dbReference type="ARBA" id="ARBA00022840"/>
    </source>
</evidence>
<dbReference type="GO" id="GO:0005524">
    <property type="term" value="F:ATP binding"/>
    <property type="evidence" value="ECO:0007669"/>
    <property type="project" value="UniProtKB-KW"/>
</dbReference>
<dbReference type="EMBL" id="CP031222">
    <property type="protein sequence ID" value="AXI04693.1"/>
    <property type="molecule type" value="Genomic_DNA"/>
</dbReference>
<dbReference type="PANTHER" id="PTHR43023:SF6">
    <property type="entry name" value="INTERMEMBRANE PHOSPHOLIPID TRANSPORT SYSTEM ATP-BINDING PROTEIN MLAF"/>
    <property type="match status" value="1"/>
</dbReference>
<proteinExistence type="predicted"/>
<dbReference type="PANTHER" id="PTHR43023">
    <property type="entry name" value="PROTEIN TRIGALACTOSYLDIACYLGLYCEROL 3, CHLOROPLASTIC"/>
    <property type="match status" value="1"/>
</dbReference>
<dbReference type="SUPFAM" id="SSF52540">
    <property type="entry name" value="P-loop containing nucleoside triphosphate hydrolases"/>
    <property type="match status" value="1"/>
</dbReference>
<dbReference type="Pfam" id="PF00005">
    <property type="entry name" value="ABC_tran"/>
    <property type="match status" value="1"/>
</dbReference>
<dbReference type="SMART" id="SM00382">
    <property type="entry name" value="AAA"/>
    <property type="match status" value="1"/>
</dbReference>
<dbReference type="InterPro" id="IPR027417">
    <property type="entry name" value="P-loop_NTPase"/>
</dbReference>
<dbReference type="InterPro" id="IPR003439">
    <property type="entry name" value="ABC_transporter-like_ATP-bd"/>
</dbReference>
<sequence length="288" mass="31249">MTNSTLPSSATNLVEARALSFSWGERVIYDRLNLVIRRGQVTGIMGPSGTGKTTLLKLIGGQLIADSGQLLLNGRSVAEMNRTELFAARARMGMLFQSGALFTDMSVFENVAFPLRAHTNLSENLIRELVGLKLEAVGLRGTEDLMPAELSGGMNRRVALARAIALDPELIMYDEPFAGQDPIVMGVLVRLIRSLRDALGLTTVIVSHDVTETLSISDYVYVVADGKVMGEGTPEQLRQSDSPFVQQFLKGEADGPVKFQYSQLPYLGNTSNNIQQDAVSVNKGKDNA</sequence>
<gene>
    <name evidence="5" type="ORF">HYN46_12515</name>
</gene>
<evidence type="ECO:0000256" key="1">
    <source>
        <dbReference type="ARBA" id="ARBA00022448"/>
    </source>
</evidence>
<dbReference type="Gene3D" id="3.40.50.300">
    <property type="entry name" value="P-loop containing nucleotide triphosphate hydrolases"/>
    <property type="match status" value="1"/>
</dbReference>
<name>A0A345PBN4_9GAMM</name>
<dbReference type="RefSeq" id="WP_114900757.1">
    <property type="nucleotide sequence ID" value="NZ_CP031222.1"/>
</dbReference>
<dbReference type="GO" id="GO:0016887">
    <property type="term" value="F:ATP hydrolysis activity"/>
    <property type="evidence" value="ECO:0007669"/>
    <property type="project" value="InterPro"/>
</dbReference>
<evidence type="ECO:0000313" key="5">
    <source>
        <dbReference type="EMBL" id="AXI04693.1"/>
    </source>
</evidence>
<dbReference type="Proteomes" id="UP000253940">
    <property type="component" value="Chromosome"/>
</dbReference>
<keyword evidence="3 5" id="KW-0067">ATP-binding</keyword>
<dbReference type="AlphaFoldDB" id="A0A345PBN4"/>
<accession>A0A345PBN4</accession>
<reference evidence="5 6" key="1">
    <citation type="submission" date="2018-07" db="EMBL/GenBank/DDBJ databases">
        <title>Genome sequencing of Moraxellaceae gen. HYN0046.</title>
        <authorList>
            <person name="Kim M."/>
            <person name="Yi H."/>
        </authorList>
    </citation>
    <scope>NUCLEOTIDE SEQUENCE [LARGE SCALE GENOMIC DNA]</scope>
    <source>
        <strain evidence="5 6">HYN0046</strain>
    </source>
</reference>
<dbReference type="OrthoDB" id="9802264at2"/>
<feature type="domain" description="ABC transporter" evidence="4">
    <location>
        <begin position="14"/>
        <end position="250"/>
    </location>
</feature>
<dbReference type="PROSITE" id="PS50893">
    <property type="entry name" value="ABC_TRANSPORTER_2"/>
    <property type="match status" value="1"/>
</dbReference>
<dbReference type="InterPro" id="IPR003593">
    <property type="entry name" value="AAA+_ATPase"/>
</dbReference>
<evidence type="ECO:0000256" key="2">
    <source>
        <dbReference type="ARBA" id="ARBA00022741"/>
    </source>
</evidence>
<protein>
    <submittedName>
        <fullName evidence="5">ABC transporter ATP-binding protein</fullName>
    </submittedName>
</protein>
<organism evidence="5 6">
    <name type="scientific">Aquirhabdus parva</name>
    <dbReference type="NCBI Taxonomy" id="2283318"/>
    <lineage>
        <taxon>Bacteria</taxon>
        <taxon>Pseudomonadati</taxon>
        <taxon>Pseudomonadota</taxon>
        <taxon>Gammaproteobacteria</taxon>
        <taxon>Moraxellales</taxon>
        <taxon>Moraxellaceae</taxon>
        <taxon>Aquirhabdus</taxon>
    </lineage>
</organism>
<keyword evidence="2" id="KW-0547">Nucleotide-binding</keyword>
<dbReference type="KEGG" id="mbah:HYN46_12515"/>
<keyword evidence="1" id="KW-0813">Transport</keyword>
<keyword evidence="6" id="KW-1185">Reference proteome</keyword>
<evidence type="ECO:0000313" key="6">
    <source>
        <dbReference type="Proteomes" id="UP000253940"/>
    </source>
</evidence>
<evidence type="ECO:0000259" key="4">
    <source>
        <dbReference type="PROSITE" id="PS50893"/>
    </source>
</evidence>
<dbReference type="CDD" id="cd03261">
    <property type="entry name" value="ABC_Org_Solvent_Resistant"/>
    <property type="match status" value="1"/>
</dbReference>